<gene>
    <name evidence="2" type="ORF">N7539_003043</name>
</gene>
<comment type="caution">
    <text evidence="2">The sequence shown here is derived from an EMBL/GenBank/DDBJ whole genome shotgun (WGS) entry which is preliminary data.</text>
</comment>
<evidence type="ECO:0000313" key="2">
    <source>
        <dbReference type="EMBL" id="KAJ5491476.1"/>
    </source>
</evidence>
<dbReference type="AlphaFoldDB" id="A0A9W9XG35"/>
<dbReference type="RefSeq" id="XP_056792605.1">
    <property type="nucleotide sequence ID" value="XM_056932646.1"/>
</dbReference>
<reference evidence="2" key="1">
    <citation type="submission" date="2022-12" db="EMBL/GenBank/DDBJ databases">
        <authorList>
            <person name="Petersen C."/>
        </authorList>
    </citation>
    <scope>NUCLEOTIDE SEQUENCE</scope>
    <source>
        <strain evidence="2">IBT 30728</strain>
    </source>
</reference>
<evidence type="ECO:0000256" key="1">
    <source>
        <dbReference type="SAM" id="MobiDB-lite"/>
    </source>
</evidence>
<evidence type="ECO:0000313" key="3">
    <source>
        <dbReference type="Proteomes" id="UP001148312"/>
    </source>
</evidence>
<name>A0A9W9XG35_9EURO</name>
<reference evidence="2" key="2">
    <citation type="journal article" date="2023" name="IMA Fungus">
        <title>Comparative genomic study of the Penicillium genus elucidates a diverse pangenome and 15 lateral gene transfer events.</title>
        <authorList>
            <person name="Petersen C."/>
            <person name="Sorensen T."/>
            <person name="Nielsen M.R."/>
            <person name="Sondergaard T.E."/>
            <person name="Sorensen J.L."/>
            <person name="Fitzpatrick D.A."/>
            <person name="Frisvad J.C."/>
            <person name="Nielsen K.L."/>
        </authorList>
    </citation>
    <scope>NUCLEOTIDE SEQUENCE</scope>
    <source>
        <strain evidence="2">IBT 30728</strain>
    </source>
</reference>
<protein>
    <submittedName>
        <fullName evidence="2">Uncharacterized protein</fullName>
    </submittedName>
</protein>
<feature type="compositionally biased region" description="Low complexity" evidence="1">
    <location>
        <begin position="1"/>
        <end position="21"/>
    </location>
</feature>
<dbReference type="GeneID" id="81622895"/>
<feature type="region of interest" description="Disordered" evidence="1">
    <location>
        <begin position="1"/>
        <end position="33"/>
    </location>
</feature>
<dbReference type="Proteomes" id="UP001148312">
    <property type="component" value="Unassembled WGS sequence"/>
</dbReference>
<dbReference type="EMBL" id="JAPWDQ010000003">
    <property type="protein sequence ID" value="KAJ5491476.1"/>
    <property type="molecule type" value="Genomic_DNA"/>
</dbReference>
<accession>A0A9W9XG35</accession>
<organism evidence="2 3">
    <name type="scientific">Penicillium diatomitis</name>
    <dbReference type="NCBI Taxonomy" id="2819901"/>
    <lineage>
        <taxon>Eukaryota</taxon>
        <taxon>Fungi</taxon>
        <taxon>Dikarya</taxon>
        <taxon>Ascomycota</taxon>
        <taxon>Pezizomycotina</taxon>
        <taxon>Eurotiomycetes</taxon>
        <taxon>Eurotiomycetidae</taxon>
        <taxon>Eurotiales</taxon>
        <taxon>Aspergillaceae</taxon>
        <taxon>Penicillium</taxon>
    </lineage>
</organism>
<keyword evidence="3" id="KW-1185">Reference proteome</keyword>
<proteinExistence type="predicted"/>
<sequence length="157" mass="17535">MYTIQNANSNSTNRTSSNPAPRHSIHSKQGPFAVTNPRDLTWAIYRSFDAPWQQWRGRRTSAALPCSGENPRVPHFSIIIRGKNDADDGVGGVDDDDDDVHAGVNVQPGETWRETGADPDMDVEMEGVEERIENRLTGDELAMVLRAIIREPVPDRR</sequence>